<dbReference type="InterPro" id="IPR008271">
    <property type="entry name" value="Ser/Thr_kinase_AS"/>
</dbReference>
<evidence type="ECO:0000256" key="2">
    <source>
        <dbReference type="ARBA" id="ARBA00012513"/>
    </source>
</evidence>
<dbReference type="Pfam" id="PF00069">
    <property type="entry name" value="Pkinase"/>
    <property type="match status" value="1"/>
</dbReference>
<keyword evidence="18" id="KW-1185">Reference proteome</keyword>
<sequence>MSRVDGKEFGRYRVVELLGRGGMGEVWRAFDTETDRVVALKVLPPHLAADSNFAARFLREAHAAARLNNPHVIPIHHYGEIDGRLYVDMRLVEGRDLHQLLTEGALDPARAVRVVDQVAKALHAAHKVGLVHRDVKPSNVLIDEDDFAYLIDFGLARALDESRLTHTGSTVGTILYIAPERLGDSPHDDARGDVYALACVLYECLTGKPPFAPVGLAGVIAAHLNTPPPQPSVNCPGVPKALDAVIAKGMAKDPDERYATTMALALAARQAIAAPGRRSKPRPQKPAEGAETAAAAQARWWRRKVVLLPAVAIAVIAVAGAIALVNNDSTGTQHQDTQTQLARNQQTLPFTGLQSPYGAAVQSNGTVYVADDTSQQVFALAHGAAGPTTMAFTGLSFPSDVAVDSAGTVYVADFSNDRVVALPAGSTSQTVLPFTGLEGPRGVWVDDSGVVYVADGPSRRVVKLAANSTSQSTLPFSDLGEPTGVAVDSKGTVYVADNGSHQVVALPAGSTRQTTLPFTGLNRPGGLAVDSKGTVYVADAGNNRVVALAPGSTHQDVLPFTGLDSPDSVAVGSNGTVYVADLGNRRVVALARM</sequence>
<dbReference type="InterPro" id="IPR017441">
    <property type="entry name" value="Protein_kinase_ATP_BS"/>
</dbReference>
<dbReference type="Gene3D" id="1.10.510.10">
    <property type="entry name" value="Transferase(Phosphotransferase) domain 1"/>
    <property type="match status" value="1"/>
</dbReference>
<name>A0A7I9YLF5_MYCBU</name>
<evidence type="ECO:0000256" key="1">
    <source>
        <dbReference type="ARBA" id="ARBA00004162"/>
    </source>
</evidence>
<keyword evidence="12 15" id="KW-0472">Membrane</keyword>
<feature type="domain" description="Protein kinase" evidence="16">
    <location>
        <begin position="12"/>
        <end position="272"/>
    </location>
</feature>
<evidence type="ECO:0000256" key="7">
    <source>
        <dbReference type="ARBA" id="ARBA00022737"/>
    </source>
</evidence>
<dbReference type="PANTHER" id="PTHR43289:SF6">
    <property type="entry name" value="SERINE_THREONINE-PROTEIN KINASE NEKL-3"/>
    <property type="match status" value="1"/>
</dbReference>
<dbReference type="InterPro" id="IPR011009">
    <property type="entry name" value="Kinase-like_dom_sf"/>
</dbReference>
<feature type="repeat" description="NHL" evidence="13">
    <location>
        <begin position="426"/>
        <end position="467"/>
    </location>
</feature>
<proteinExistence type="predicted"/>
<keyword evidence="11 15" id="KW-1133">Transmembrane helix</keyword>
<dbReference type="CDD" id="cd14014">
    <property type="entry name" value="STKc_PknB_like"/>
    <property type="match status" value="1"/>
</dbReference>
<dbReference type="InterPro" id="IPR001258">
    <property type="entry name" value="NHL_repeat"/>
</dbReference>
<reference evidence="17 18" key="1">
    <citation type="journal article" date="2019" name="Emerg. Microbes Infect.">
        <title>Comprehensive subspecies identification of 175 nontuberculous mycobacteria species based on 7547 genomic profiles.</title>
        <authorList>
            <person name="Matsumoto Y."/>
            <person name="Kinjo T."/>
            <person name="Motooka D."/>
            <person name="Nabeya D."/>
            <person name="Jung N."/>
            <person name="Uechi K."/>
            <person name="Horii T."/>
            <person name="Iida T."/>
            <person name="Fujita J."/>
            <person name="Nakamura S."/>
        </authorList>
    </citation>
    <scope>NUCLEOTIDE SEQUENCE [LARGE SCALE GENOMIC DNA]</scope>
    <source>
        <strain evidence="17 18">JCM 30725</strain>
    </source>
</reference>
<evidence type="ECO:0000259" key="16">
    <source>
        <dbReference type="PROSITE" id="PS50011"/>
    </source>
</evidence>
<evidence type="ECO:0000256" key="11">
    <source>
        <dbReference type="ARBA" id="ARBA00022989"/>
    </source>
</evidence>
<dbReference type="PROSITE" id="PS51125">
    <property type="entry name" value="NHL"/>
    <property type="match status" value="4"/>
</dbReference>
<evidence type="ECO:0000256" key="4">
    <source>
        <dbReference type="ARBA" id="ARBA00022527"/>
    </source>
</evidence>
<evidence type="ECO:0000256" key="5">
    <source>
        <dbReference type="ARBA" id="ARBA00022679"/>
    </source>
</evidence>
<evidence type="ECO:0000256" key="14">
    <source>
        <dbReference type="PROSITE-ProRule" id="PRU10141"/>
    </source>
</evidence>
<dbReference type="GO" id="GO:0005524">
    <property type="term" value="F:ATP binding"/>
    <property type="evidence" value="ECO:0007669"/>
    <property type="project" value="UniProtKB-UniRule"/>
</dbReference>
<feature type="repeat" description="NHL" evidence="13">
    <location>
        <begin position="392"/>
        <end position="425"/>
    </location>
</feature>
<protein>
    <recommendedName>
        <fullName evidence="2">non-specific serine/threonine protein kinase</fullName>
        <ecNumber evidence="2">2.7.11.1</ecNumber>
    </recommendedName>
</protein>
<evidence type="ECO:0000256" key="3">
    <source>
        <dbReference type="ARBA" id="ARBA00022475"/>
    </source>
</evidence>
<evidence type="ECO:0000256" key="10">
    <source>
        <dbReference type="ARBA" id="ARBA00022840"/>
    </source>
</evidence>
<keyword evidence="3" id="KW-1003">Cell membrane</keyword>
<keyword evidence="6 15" id="KW-0812">Transmembrane</keyword>
<dbReference type="AlphaFoldDB" id="A0A7I9YLF5"/>
<feature type="repeat" description="NHL" evidence="13">
    <location>
        <begin position="510"/>
        <end position="551"/>
    </location>
</feature>
<dbReference type="PROSITE" id="PS00108">
    <property type="entry name" value="PROTEIN_KINASE_ST"/>
    <property type="match status" value="1"/>
</dbReference>
<evidence type="ECO:0000313" key="18">
    <source>
        <dbReference type="Proteomes" id="UP000465360"/>
    </source>
</evidence>
<dbReference type="EC" id="2.7.11.1" evidence="2"/>
<accession>A0A7I9YLF5</accession>
<dbReference type="PROSITE" id="PS50011">
    <property type="entry name" value="PROTEIN_KINASE_DOM"/>
    <property type="match status" value="1"/>
</dbReference>
<feature type="repeat" description="NHL" evidence="13">
    <location>
        <begin position="468"/>
        <end position="509"/>
    </location>
</feature>
<evidence type="ECO:0000256" key="9">
    <source>
        <dbReference type="ARBA" id="ARBA00022777"/>
    </source>
</evidence>
<gene>
    <name evidence="17" type="ORF">MBOU_14990</name>
</gene>
<dbReference type="Gene3D" id="2.40.10.500">
    <property type="match status" value="3"/>
</dbReference>
<feature type="transmembrane region" description="Helical" evidence="15">
    <location>
        <begin position="305"/>
        <end position="325"/>
    </location>
</feature>
<evidence type="ECO:0000256" key="15">
    <source>
        <dbReference type="SAM" id="Phobius"/>
    </source>
</evidence>
<keyword evidence="10 14" id="KW-0067">ATP-binding</keyword>
<dbReference type="Gene3D" id="3.30.200.20">
    <property type="entry name" value="Phosphorylase Kinase, domain 1"/>
    <property type="match status" value="1"/>
</dbReference>
<evidence type="ECO:0000256" key="12">
    <source>
        <dbReference type="ARBA" id="ARBA00023136"/>
    </source>
</evidence>
<keyword evidence="7" id="KW-0677">Repeat</keyword>
<organism evidence="17 18">
    <name type="scientific">Mycobacterium bourgelatii</name>
    <dbReference type="NCBI Taxonomy" id="1273442"/>
    <lineage>
        <taxon>Bacteria</taxon>
        <taxon>Bacillati</taxon>
        <taxon>Actinomycetota</taxon>
        <taxon>Actinomycetes</taxon>
        <taxon>Mycobacteriales</taxon>
        <taxon>Mycobacteriaceae</taxon>
        <taxon>Mycobacterium</taxon>
    </lineage>
</organism>
<keyword evidence="5" id="KW-0808">Transferase</keyword>
<dbReference type="EMBL" id="BLKZ01000001">
    <property type="protein sequence ID" value="GFG89457.1"/>
    <property type="molecule type" value="Genomic_DNA"/>
</dbReference>
<dbReference type="PANTHER" id="PTHR43289">
    <property type="entry name" value="MITOGEN-ACTIVATED PROTEIN KINASE KINASE KINASE 20-RELATED"/>
    <property type="match status" value="1"/>
</dbReference>
<dbReference type="CDD" id="cd14952">
    <property type="entry name" value="NHL_PKND_like"/>
    <property type="match status" value="1"/>
</dbReference>
<keyword evidence="8 14" id="KW-0547">Nucleotide-binding</keyword>
<comment type="subcellular location">
    <subcellularLocation>
        <location evidence="1">Cell membrane</location>
        <topology evidence="1">Single-pass membrane protein</topology>
    </subcellularLocation>
</comment>
<dbReference type="Proteomes" id="UP000465360">
    <property type="component" value="Unassembled WGS sequence"/>
</dbReference>
<evidence type="ECO:0000313" key="17">
    <source>
        <dbReference type="EMBL" id="GFG89457.1"/>
    </source>
</evidence>
<dbReference type="GO" id="GO:0004674">
    <property type="term" value="F:protein serine/threonine kinase activity"/>
    <property type="evidence" value="ECO:0007669"/>
    <property type="project" value="UniProtKB-KW"/>
</dbReference>
<evidence type="ECO:0000256" key="13">
    <source>
        <dbReference type="PROSITE-ProRule" id="PRU00504"/>
    </source>
</evidence>
<dbReference type="SMART" id="SM00220">
    <property type="entry name" value="S_TKc"/>
    <property type="match status" value="1"/>
</dbReference>
<evidence type="ECO:0000256" key="6">
    <source>
        <dbReference type="ARBA" id="ARBA00022692"/>
    </source>
</evidence>
<dbReference type="InterPro" id="IPR000719">
    <property type="entry name" value="Prot_kinase_dom"/>
</dbReference>
<keyword evidence="4" id="KW-0723">Serine/threonine-protein kinase</keyword>
<dbReference type="InterPro" id="IPR035016">
    <property type="entry name" value="NHL_PKND"/>
</dbReference>
<dbReference type="FunFam" id="1.10.510.10:FF:000021">
    <property type="entry name" value="Serine/threonine protein kinase"/>
    <property type="match status" value="1"/>
</dbReference>
<dbReference type="Pfam" id="PF01436">
    <property type="entry name" value="NHL"/>
    <property type="match status" value="3"/>
</dbReference>
<keyword evidence="9" id="KW-0418">Kinase</keyword>
<dbReference type="SUPFAM" id="SSF101898">
    <property type="entry name" value="NHL repeat"/>
    <property type="match status" value="1"/>
</dbReference>
<dbReference type="GO" id="GO:0080090">
    <property type="term" value="P:regulation of primary metabolic process"/>
    <property type="evidence" value="ECO:0007669"/>
    <property type="project" value="UniProtKB-ARBA"/>
</dbReference>
<dbReference type="PROSITE" id="PS00107">
    <property type="entry name" value="PROTEIN_KINASE_ATP"/>
    <property type="match status" value="1"/>
</dbReference>
<comment type="caution">
    <text evidence="17">The sequence shown here is derived from an EMBL/GenBank/DDBJ whole genome shotgun (WGS) entry which is preliminary data.</text>
</comment>
<dbReference type="SUPFAM" id="SSF56112">
    <property type="entry name" value="Protein kinase-like (PK-like)"/>
    <property type="match status" value="1"/>
</dbReference>
<evidence type="ECO:0000256" key="8">
    <source>
        <dbReference type="ARBA" id="ARBA00022741"/>
    </source>
</evidence>
<dbReference type="GO" id="GO:0005886">
    <property type="term" value="C:plasma membrane"/>
    <property type="evidence" value="ECO:0007669"/>
    <property type="project" value="UniProtKB-SubCell"/>
</dbReference>
<feature type="binding site" evidence="14">
    <location>
        <position position="41"/>
    </location>
    <ligand>
        <name>ATP</name>
        <dbReference type="ChEBI" id="CHEBI:30616"/>
    </ligand>
</feature>